<dbReference type="OrthoDB" id="7605220at2"/>
<evidence type="ECO:0000256" key="1">
    <source>
        <dbReference type="SAM" id="Phobius"/>
    </source>
</evidence>
<dbReference type="AlphaFoldDB" id="A0A844ZP85"/>
<name>A0A844ZP85_9SPHN</name>
<comment type="caution">
    <text evidence="2">The sequence shown here is derived from an EMBL/GenBank/DDBJ whole genome shotgun (WGS) entry which is preliminary data.</text>
</comment>
<dbReference type="EMBL" id="WTYY01000004">
    <property type="protein sequence ID" value="MXO88830.1"/>
    <property type="molecule type" value="Genomic_DNA"/>
</dbReference>
<feature type="transmembrane region" description="Helical" evidence="1">
    <location>
        <begin position="81"/>
        <end position="100"/>
    </location>
</feature>
<evidence type="ECO:0000313" key="3">
    <source>
        <dbReference type="Proteomes" id="UP000435243"/>
    </source>
</evidence>
<keyword evidence="1" id="KW-0472">Membrane</keyword>
<feature type="transmembrane region" description="Helical" evidence="1">
    <location>
        <begin position="347"/>
        <end position="364"/>
    </location>
</feature>
<gene>
    <name evidence="2" type="ORF">GRI32_08760</name>
</gene>
<keyword evidence="1" id="KW-1133">Transmembrane helix</keyword>
<feature type="transmembrane region" description="Helical" evidence="1">
    <location>
        <begin position="149"/>
        <end position="169"/>
    </location>
</feature>
<sequence>MFIAKRPGSVSALICVLFFIFLFLTMNREIDAFDESIILVNAQRVLAGDVIHRDFYSNYGPGSPYLVAAVFWLFGPKLLAARLFGLVLMAVPAGLVTYLLVRRVPFGLALGGSLACAMFIYVAAFHLYPVYPCLVLILASAIIVLREDILARPGLILTCGGLTGIVALFRYDTGFFTLVAFSIYLLAIGPGKTIPARIAAAIRPVLTLAVGAALAFAPFAIYFLATAQIADFWADIVEHSAPYAANRGLPFPGPGAIMADPAVGGVYIPLLVTLAALAELWRSRASGAGQQAGQDFLILFTLLTVILTYKGLVRVSLVHMLLAIVPAITLAAFLAQRWASRRGHWRSAAIVLSAVAVFAVAGSFNRLRADVGAIERTATGGLLFAGSEENPPCVEGSPPFVGLTSADYSRAVAYLDAHVPDGERILVGLDRHDKVFANGLSIYFLADRLPGTKWAQFDPGVTNTAGIQREIIDDLRKYDVQWIVRDASFENVTEPNLSSVSSGVLLLDSYLARNFRKAFASGKVEVWLRNDVPAPAPDGA</sequence>
<feature type="transmembrane region" description="Helical" evidence="1">
    <location>
        <begin position="292"/>
        <end position="309"/>
    </location>
</feature>
<protein>
    <recommendedName>
        <fullName evidence="4">Glycosyltransferase RgtA/B/C/D-like domain-containing protein</fullName>
    </recommendedName>
</protein>
<feature type="transmembrane region" description="Helical" evidence="1">
    <location>
        <begin position="175"/>
        <end position="193"/>
    </location>
</feature>
<proteinExistence type="predicted"/>
<keyword evidence="3" id="KW-1185">Reference proteome</keyword>
<feature type="transmembrane region" description="Helical" evidence="1">
    <location>
        <begin position="315"/>
        <end position="335"/>
    </location>
</feature>
<feature type="transmembrane region" description="Helical" evidence="1">
    <location>
        <begin position="205"/>
        <end position="225"/>
    </location>
</feature>
<dbReference type="Proteomes" id="UP000435243">
    <property type="component" value="Unassembled WGS sequence"/>
</dbReference>
<accession>A0A844ZP85</accession>
<reference evidence="2 3" key="1">
    <citation type="submission" date="2019-12" db="EMBL/GenBank/DDBJ databases">
        <title>Genomic-based taxomic classification of the family Erythrobacteraceae.</title>
        <authorList>
            <person name="Xu L."/>
        </authorList>
    </citation>
    <scope>NUCLEOTIDE SEQUENCE [LARGE SCALE GENOMIC DNA]</scope>
    <source>
        <strain evidence="2 3">JCM 16339</strain>
    </source>
</reference>
<feature type="transmembrane region" description="Helical" evidence="1">
    <location>
        <begin position="262"/>
        <end position="280"/>
    </location>
</feature>
<organism evidence="2 3">
    <name type="scientific">Alteraurantiacibacter aestuarii</name>
    <dbReference type="NCBI Taxonomy" id="650004"/>
    <lineage>
        <taxon>Bacteria</taxon>
        <taxon>Pseudomonadati</taxon>
        <taxon>Pseudomonadota</taxon>
        <taxon>Alphaproteobacteria</taxon>
        <taxon>Sphingomonadales</taxon>
        <taxon>Erythrobacteraceae</taxon>
        <taxon>Alteraurantiacibacter</taxon>
    </lineage>
</organism>
<evidence type="ECO:0000313" key="2">
    <source>
        <dbReference type="EMBL" id="MXO88830.1"/>
    </source>
</evidence>
<evidence type="ECO:0008006" key="4">
    <source>
        <dbReference type="Google" id="ProtNLM"/>
    </source>
</evidence>
<feature type="transmembrane region" description="Helical" evidence="1">
    <location>
        <begin position="106"/>
        <end position="128"/>
    </location>
</feature>
<keyword evidence="1" id="KW-0812">Transmembrane</keyword>
<dbReference type="RefSeq" id="WP_160591319.1">
    <property type="nucleotide sequence ID" value="NZ_BAAAFP010000003.1"/>
</dbReference>